<evidence type="ECO:0000313" key="3">
    <source>
        <dbReference type="EMBL" id="CAB9497420.1"/>
    </source>
</evidence>
<dbReference type="OrthoDB" id="10656819at2759"/>
<dbReference type="InterPro" id="IPR019410">
    <property type="entry name" value="Methyltransf_16"/>
</dbReference>
<dbReference type="Gene3D" id="3.40.50.150">
    <property type="entry name" value="Vaccinia Virus protein VP39"/>
    <property type="match status" value="1"/>
</dbReference>
<feature type="compositionally biased region" description="Basic residues" evidence="1">
    <location>
        <begin position="45"/>
        <end position="58"/>
    </location>
</feature>
<evidence type="ECO:0000256" key="1">
    <source>
        <dbReference type="SAM" id="MobiDB-lite"/>
    </source>
</evidence>
<keyword evidence="2" id="KW-0732">Signal</keyword>
<feature type="compositionally biased region" description="Low complexity" evidence="1">
    <location>
        <begin position="30"/>
        <end position="41"/>
    </location>
</feature>
<name>A0A9N8DBF7_9STRA</name>
<reference evidence="3" key="1">
    <citation type="submission" date="2020-06" db="EMBL/GenBank/DDBJ databases">
        <authorList>
            <consortium name="Plant Systems Biology data submission"/>
        </authorList>
    </citation>
    <scope>NUCLEOTIDE SEQUENCE</scope>
    <source>
        <strain evidence="3">D6</strain>
    </source>
</reference>
<protein>
    <recommendedName>
        <fullName evidence="5">Methyltransferase domain-containing protein</fullName>
    </recommendedName>
</protein>
<gene>
    <name evidence="3" type="ORF">SEMRO_19_G013690.1</name>
</gene>
<dbReference type="CDD" id="cd02440">
    <property type="entry name" value="AdoMet_MTases"/>
    <property type="match status" value="1"/>
</dbReference>
<dbReference type="Proteomes" id="UP001153069">
    <property type="component" value="Unassembled WGS sequence"/>
</dbReference>
<accession>A0A9N8DBF7</accession>
<dbReference type="AlphaFoldDB" id="A0A9N8DBF7"/>
<comment type="caution">
    <text evidence="3">The sequence shown here is derived from an EMBL/GenBank/DDBJ whole genome shotgun (WGS) entry which is preliminary data.</text>
</comment>
<dbReference type="PANTHER" id="PTHR14614">
    <property type="entry name" value="HEPATOCELLULAR CARCINOMA-ASSOCIATED ANTIGEN"/>
    <property type="match status" value="1"/>
</dbReference>
<dbReference type="InterPro" id="IPR029063">
    <property type="entry name" value="SAM-dependent_MTases_sf"/>
</dbReference>
<keyword evidence="4" id="KW-1185">Reference proteome</keyword>
<organism evidence="3 4">
    <name type="scientific">Seminavis robusta</name>
    <dbReference type="NCBI Taxonomy" id="568900"/>
    <lineage>
        <taxon>Eukaryota</taxon>
        <taxon>Sar</taxon>
        <taxon>Stramenopiles</taxon>
        <taxon>Ochrophyta</taxon>
        <taxon>Bacillariophyta</taxon>
        <taxon>Bacillariophyceae</taxon>
        <taxon>Bacillariophycidae</taxon>
        <taxon>Naviculales</taxon>
        <taxon>Naviculaceae</taxon>
        <taxon>Seminavis</taxon>
    </lineage>
</organism>
<feature type="compositionally biased region" description="Polar residues" evidence="1">
    <location>
        <begin position="61"/>
        <end position="71"/>
    </location>
</feature>
<dbReference type="Pfam" id="PF10294">
    <property type="entry name" value="Methyltransf_16"/>
    <property type="match status" value="1"/>
</dbReference>
<feature type="signal peptide" evidence="2">
    <location>
        <begin position="1"/>
        <end position="24"/>
    </location>
</feature>
<evidence type="ECO:0008006" key="5">
    <source>
        <dbReference type="Google" id="ProtNLM"/>
    </source>
</evidence>
<dbReference type="SUPFAM" id="SSF53335">
    <property type="entry name" value="S-adenosyl-L-methionine-dependent methyltransferases"/>
    <property type="match status" value="1"/>
</dbReference>
<dbReference type="EMBL" id="CAICTM010000019">
    <property type="protein sequence ID" value="CAB9497420.1"/>
    <property type="molecule type" value="Genomic_DNA"/>
</dbReference>
<evidence type="ECO:0000313" key="4">
    <source>
        <dbReference type="Proteomes" id="UP001153069"/>
    </source>
</evidence>
<proteinExistence type="predicted"/>
<sequence length="311" mass="34465">MILHSSSLFSVLLHLVGLFQQCSGFSFFPSATRRSSSTSSALFGRRGRKQQQQRQKKQPTKEATTIKQPRVTTRPKSELTSLTIASDCTIQIAQINSNDPWWETTQNPYGARVWPASFGIAQYLWQQHQQGDYLEGIQAFEVGCGTGLVSQTVALAGATVQATDVSPVALQLTQQGWDATVKQHQNSASSLLTTSIYDITQPLPPPNDSKTTRSQQLFLASCVLYEGDLGIAMAQRVKEAYQRGMWILLGDDDSGYREGGRQSFLEQLALGSLGSITSQIEWKQGTVQCTEMGWREKPFSFLEFNAPKKEV</sequence>
<evidence type="ECO:0000256" key="2">
    <source>
        <dbReference type="SAM" id="SignalP"/>
    </source>
</evidence>
<feature type="region of interest" description="Disordered" evidence="1">
    <location>
        <begin position="30"/>
        <end position="72"/>
    </location>
</feature>
<feature type="chain" id="PRO_5040153639" description="Methyltransferase domain-containing protein" evidence="2">
    <location>
        <begin position="25"/>
        <end position="311"/>
    </location>
</feature>